<protein>
    <submittedName>
        <fullName evidence="4">Membrane protein</fullName>
    </submittedName>
</protein>
<keyword evidence="5" id="KW-1185">Reference proteome</keyword>
<dbReference type="Proteomes" id="UP001500928">
    <property type="component" value="Unassembled WGS sequence"/>
</dbReference>
<proteinExistence type="predicted"/>
<feature type="transmembrane region" description="Helical" evidence="2">
    <location>
        <begin position="79"/>
        <end position="98"/>
    </location>
</feature>
<dbReference type="InterPro" id="IPR055568">
    <property type="entry name" value="DUF7144"/>
</dbReference>
<feature type="transmembrane region" description="Helical" evidence="2">
    <location>
        <begin position="105"/>
        <end position="124"/>
    </location>
</feature>
<feature type="region of interest" description="Disordered" evidence="1">
    <location>
        <begin position="1"/>
        <end position="27"/>
    </location>
</feature>
<keyword evidence="2" id="KW-1133">Transmembrane helix</keyword>
<keyword evidence="2" id="KW-0472">Membrane</keyword>
<evidence type="ECO:0000256" key="1">
    <source>
        <dbReference type="SAM" id="MobiDB-lite"/>
    </source>
</evidence>
<feature type="transmembrane region" description="Helical" evidence="2">
    <location>
        <begin position="130"/>
        <end position="151"/>
    </location>
</feature>
<evidence type="ECO:0000313" key="5">
    <source>
        <dbReference type="Proteomes" id="UP001500928"/>
    </source>
</evidence>
<dbReference type="EMBL" id="BAABHO010000009">
    <property type="protein sequence ID" value="GAA4783159.1"/>
    <property type="molecule type" value="Genomic_DNA"/>
</dbReference>
<dbReference type="Pfam" id="PF23636">
    <property type="entry name" value="DUF7144"/>
    <property type="match status" value="1"/>
</dbReference>
<keyword evidence="2" id="KW-0812">Transmembrane</keyword>
<gene>
    <name evidence="4" type="ORF">GCM10023200_15750</name>
</gene>
<evidence type="ECO:0000256" key="2">
    <source>
        <dbReference type="SAM" id="Phobius"/>
    </source>
</evidence>
<reference evidence="5" key="1">
    <citation type="journal article" date="2019" name="Int. J. Syst. Evol. Microbiol.">
        <title>The Global Catalogue of Microorganisms (GCM) 10K type strain sequencing project: providing services to taxonomists for standard genome sequencing and annotation.</title>
        <authorList>
            <consortium name="The Broad Institute Genomics Platform"/>
            <consortium name="The Broad Institute Genome Sequencing Center for Infectious Disease"/>
            <person name="Wu L."/>
            <person name="Ma J."/>
        </authorList>
    </citation>
    <scope>NUCLEOTIDE SEQUENCE [LARGE SCALE GENOMIC DNA]</scope>
    <source>
        <strain evidence="5">JCM 17979</strain>
    </source>
</reference>
<comment type="caution">
    <text evidence="4">The sequence shown here is derived from an EMBL/GenBank/DDBJ whole genome shotgun (WGS) entry which is preliminary data.</text>
</comment>
<feature type="domain" description="DUF7144" evidence="3">
    <location>
        <begin position="35"/>
        <end position="150"/>
    </location>
</feature>
<dbReference type="RefSeq" id="WP_345412696.1">
    <property type="nucleotide sequence ID" value="NZ_BAABHO010000009.1"/>
</dbReference>
<evidence type="ECO:0000259" key="3">
    <source>
        <dbReference type="Pfam" id="PF23636"/>
    </source>
</evidence>
<name>A0ABP9AN92_9PSEU</name>
<accession>A0ABP9AN92</accession>
<sequence>MTDQSTGTRGARDYRTTSPATSVASEAPSGAWSGWVRFGAVVMVVVGVFGVIEGLAAVLSPTYFVAANGQVFVLSWGTWGWVHLVLGALVAIVGASLLGGGAPSWARGAAIALVALSAIVHLVLIPVAPVWSIVVIALDVVVLYALVTTWGEPLAAQR</sequence>
<feature type="transmembrane region" description="Helical" evidence="2">
    <location>
        <begin position="38"/>
        <end position="59"/>
    </location>
</feature>
<organism evidence="4 5">
    <name type="scientific">Actinomycetospora chlora</name>
    <dbReference type="NCBI Taxonomy" id="663608"/>
    <lineage>
        <taxon>Bacteria</taxon>
        <taxon>Bacillati</taxon>
        <taxon>Actinomycetota</taxon>
        <taxon>Actinomycetes</taxon>
        <taxon>Pseudonocardiales</taxon>
        <taxon>Pseudonocardiaceae</taxon>
        <taxon>Actinomycetospora</taxon>
    </lineage>
</organism>
<evidence type="ECO:0000313" key="4">
    <source>
        <dbReference type="EMBL" id="GAA4783159.1"/>
    </source>
</evidence>